<dbReference type="AlphaFoldDB" id="A0A5R9AHK6"/>
<reference evidence="3" key="2">
    <citation type="submission" date="2019-06" db="EMBL/GenBank/DDBJ databases">
        <title>AzeR, a transcriptional regulator that responds to azelaic acid in Pseudomonas nitroreducens.</title>
        <authorList>
            <person name="Bez C."/>
            <person name="Javvadi S.G."/>
            <person name="Bertani I."/>
            <person name="Devescovi G."/>
            <person name="Studholme D.J."/>
            <person name="Geller A."/>
            <person name="Levy A."/>
            <person name="Venturi V."/>
        </authorList>
    </citation>
    <scope>NUCLEOTIDE SEQUENCE [LARGE SCALE GENOMIC DNA]</scope>
    <source>
        <strain evidence="3">DSM 9128</strain>
    </source>
</reference>
<sequence>MPGANHFFPSPLPGETLFSICSRYHVLSGNPSPLKTREDLKCPRNFFGFLDLPTKISQLISETVLKNRISADELTIKNTNYPYFQPFLTEQQNAELITLISTGKHPKRRITLSIKAQIRCKYCVHCVNDDLSRHGVSYWHREHQLPGVFVCPTHNTPLRFVPNRYQNKVISGLLLPEATALNPISQEAETKESLQLLTCIAKRTLDYLNHPSMALMEINEGIPPLRKNFEILTKTLASLPPLGEYLYFRPRVPDSFPAKLQKALHRPFMLHRPFEFILLRSIADVVSHNHLIN</sequence>
<feature type="domain" description="TniQ" evidence="1">
    <location>
        <begin position="7"/>
        <end position="158"/>
    </location>
</feature>
<proteinExistence type="predicted"/>
<protein>
    <recommendedName>
        <fullName evidence="1">TniQ domain-containing protein</fullName>
    </recommendedName>
</protein>
<evidence type="ECO:0000313" key="2">
    <source>
        <dbReference type="EMBL" id="TLP77654.1"/>
    </source>
</evidence>
<evidence type="ECO:0000313" key="3">
    <source>
        <dbReference type="Proteomes" id="UP000307510"/>
    </source>
</evidence>
<dbReference type="RefSeq" id="WP_138212031.1">
    <property type="nucleotide sequence ID" value="NZ_VASG01000001.1"/>
</dbReference>
<dbReference type="EMBL" id="VASG01000001">
    <property type="protein sequence ID" value="TLP77654.1"/>
    <property type="molecule type" value="Genomic_DNA"/>
</dbReference>
<organism evidence="2 3">
    <name type="scientific">Pseudomonas nitroreducens</name>
    <dbReference type="NCBI Taxonomy" id="46680"/>
    <lineage>
        <taxon>Bacteria</taxon>
        <taxon>Pseudomonadati</taxon>
        <taxon>Pseudomonadota</taxon>
        <taxon>Gammaproteobacteria</taxon>
        <taxon>Pseudomonadales</taxon>
        <taxon>Pseudomonadaceae</taxon>
        <taxon>Pseudomonas</taxon>
    </lineage>
</organism>
<name>A0A5R9AHK6_PSENT</name>
<gene>
    <name evidence="2" type="ORF">FEA48_00210</name>
</gene>
<reference evidence="2 3" key="1">
    <citation type="submission" date="2019-05" db="EMBL/GenBank/DDBJ databases">
        <authorList>
            <person name="Moore K."/>
            <person name="O'Neill P."/>
            <person name="Farbos A."/>
            <person name="Studholme D.J."/>
        </authorList>
    </citation>
    <scope>NUCLEOTIDE SEQUENCE [LARGE SCALE GENOMIC DNA]</scope>
    <source>
        <strain evidence="2 3">DSM 9128</strain>
    </source>
</reference>
<accession>A0A5R9AHK6</accession>
<comment type="caution">
    <text evidence="2">The sequence shown here is derived from an EMBL/GenBank/DDBJ whole genome shotgun (WGS) entry which is preliminary data.</text>
</comment>
<dbReference type="Proteomes" id="UP000307510">
    <property type="component" value="Unassembled WGS sequence"/>
</dbReference>
<dbReference type="InterPro" id="IPR009492">
    <property type="entry name" value="TniQ"/>
</dbReference>
<dbReference type="Pfam" id="PF06527">
    <property type="entry name" value="TniQ"/>
    <property type="match status" value="1"/>
</dbReference>
<evidence type="ECO:0000259" key="1">
    <source>
        <dbReference type="Pfam" id="PF06527"/>
    </source>
</evidence>